<comment type="cofactor">
    <cofactor evidence="6">
        <name>Mn(2+)</name>
        <dbReference type="ChEBI" id="CHEBI:29035"/>
    </cofactor>
    <text evidence="6">Binds 1 Mn(2+) ion per subunit.</text>
</comment>
<keyword evidence="3 6" id="KW-0464">Manganese</keyword>
<dbReference type="CDD" id="cd03557">
    <property type="entry name" value="L-arabinose_isomerase"/>
    <property type="match status" value="1"/>
</dbReference>
<dbReference type="Proteomes" id="UP001165302">
    <property type="component" value="Unassembled WGS sequence"/>
</dbReference>
<dbReference type="SUPFAM" id="SSF50443">
    <property type="entry name" value="FucI/AraA C-terminal domain-like"/>
    <property type="match status" value="1"/>
</dbReference>
<dbReference type="Pfam" id="PF02610">
    <property type="entry name" value="AraA_N"/>
    <property type="match status" value="1"/>
</dbReference>
<accession>A0ABS7Z0V0</accession>
<dbReference type="PANTHER" id="PTHR38464:SF1">
    <property type="entry name" value="L-ARABINOSE ISOMERASE"/>
    <property type="match status" value="1"/>
</dbReference>
<comment type="pathway">
    <text evidence="6">Carbohydrate degradation; L-arabinose degradation via L-ribulose; D-xylulose 5-phosphate from L-arabinose (bacterial route): step 1/3.</text>
</comment>
<dbReference type="GO" id="GO:0008733">
    <property type="term" value="F:L-arabinose isomerase activity"/>
    <property type="evidence" value="ECO:0007669"/>
    <property type="project" value="UniProtKB-EC"/>
</dbReference>
<evidence type="ECO:0000259" key="9">
    <source>
        <dbReference type="Pfam" id="PF24856"/>
    </source>
</evidence>
<dbReference type="EMBL" id="JADEYP010000002">
    <property type="protein sequence ID" value="MCA5003803.1"/>
    <property type="molecule type" value="Genomic_DNA"/>
</dbReference>
<feature type="domain" description="L-arabinose isomerase central" evidence="9">
    <location>
        <begin position="177"/>
        <end position="324"/>
    </location>
</feature>
<feature type="binding site" evidence="6">
    <location>
        <position position="333"/>
    </location>
    <ligand>
        <name>Mn(2+)</name>
        <dbReference type="ChEBI" id="CHEBI:29035"/>
    </ligand>
</feature>
<comment type="caution">
    <text evidence="10">The sequence shown here is derived from an EMBL/GenBank/DDBJ whole genome shotgun (WGS) entry which is preliminary data.</text>
</comment>
<dbReference type="HAMAP" id="MF_00519">
    <property type="entry name" value="Arabinose_Isome"/>
    <property type="match status" value="1"/>
</dbReference>
<evidence type="ECO:0000259" key="7">
    <source>
        <dbReference type="Pfam" id="PF02610"/>
    </source>
</evidence>
<proteinExistence type="inferred from homology"/>
<evidence type="ECO:0000256" key="6">
    <source>
        <dbReference type="HAMAP-Rule" id="MF_00519"/>
    </source>
</evidence>
<reference evidence="10" key="1">
    <citation type="submission" date="2020-10" db="EMBL/GenBank/DDBJ databases">
        <authorList>
            <person name="Lu T."/>
            <person name="Wang Q."/>
            <person name="Han X."/>
        </authorList>
    </citation>
    <scope>NUCLEOTIDE SEQUENCE</scope>
    <source>
        <strain evidence="10">WQ 366</strain>
    </source>
</reference>
<evidence type="ECO:0000313" key="10">
    <source>
        <dbReference type="EMBL" id="MCA5003803.1"/>
    </source>
</evidence>
<keyword evidence="2 6" id="KW-0054">Arabinose catabolism</keyword>
<dbReference type="Pfam" id="PF11762">
    <property type="entry name" value="Arabinose_Iso_C"/>
    <property type="match status" value="1"/>
</dbReference>
<dbReference type="InterPro" id="IPR038583">
    <property type="entry name" value="AraA_N_sf"/>
</dbReference>
<evidence type="ECO:0000259" key="8">
    <source>
        <dbReference type="Pfam" id="PF11762"/>
    </source>
</evidence>
<dbReference type="Pfam" id="PF24856">
    <property type="entry name" value="AraA_central"/>
    <property type="match status" value="1"/>
</dbReference>
<evidence type="ECO:0000256" key="3">
    <source>
        <dbReference type="ARBA" id="ARBA00023211"/>
    </source>
</evidence>
<evidence type="ECO:0000256" key="4">
    <source>
        <dbReference type="ARBA" id="ARBA00023235"/>
    </source>
</evidence>
<evidence type="ECO:0000256" key="1">
    <source>
        <dbReference type="ARBA" id="ARBA00022723"/>
    </source>
</evidence>
<organism evidence="10 11">
    <name type="scientific">Sphingobacterium bovistauri</name>
    <dbReference type="NCBI Taxonomy" id="2781959"/>
    <lineage>
        <taxon>Bacteria</taxon>
        <taxon>Pseudomonadati</taxon>
        <taxon>Bacteroidota</taxon>
        <taxon>Sphingobacteriia</taxon>
        <taxon>Sphingobacteriales</taxon>
        <taxon>Sphingobacteriaceae</taxon>
        <taxon>Sphingobacterium</taxon>
    </lineage>
</organism>
<name>A0ABS7Z0V0_9SPHI</name>
<dbReference type="InterPro" id="IPR009015">
    <property type="entry name" value="Fucose_isomerase_N/cen_sf"/>
</dbReference>
<feature type="binding site" evidence="6">
    <location>
        <position position="350"/>
    </location>
    <ligand>
        <name>Mn(2+)</name>
        <dbReference type="ChEBI" id="CHEBI:29035"/>
    </ligand>
</feature>
<dbReference type="InterPro" id="IPR055389">
    <property type="entry name" value="AraA_N"/>
</dbReference>
<dbReference type="SUPFAM" id="SSF53743">
    <property type="entry name" value="FucI/AraA N-terminal and middle domains"/>
    <property type="match status" value="1"/>
</dbReference>
<dbReference type="InterPro" id="IPR024664">
    <property type="entry name" value="Ara_Isoase_C"/>
</dbReference>
<dbReference type="PIRSF" id="PIRSF001478">
    <property type="entry name" value="L-ara_isomerase"/>
    <property type="match status" value="1"/>
</dbReference>
<dbReference type="InterPro" id="IPR004216">
    <property type="entry name" value="Fuc/Ara_isomerase_C"/>
</dbReference>
<protein>
    <recommendedName>
        <fullName evidence="6">L-arabinose isomerase</fullName>
        <ecNumber evidence="6">5.3.1.4</ecNumber>
    </recommendedName>
</protein>
<evidence type="ECO:0000313" key="11">
    <source>
        <dbReference type="Proteomes" id="UP001165302"/>
    </source>
</evidence>
<evidence type="ECO:0000256" key="2">
    <source>
        <dbReference type="ARBA" id="ARBA00022935"/>
    </source>
</evidence>
<gene>
    <name evidence="6 10" type="primary">araA</name>
    <name evidence="10" type="ORF">IPZ78_01410</name>
</gene>
<comment type="function">
    <text evidence="6">Catalyzes the conversion of L-arabinose to L-ribulose.</text>
</comment>
<sequence>MISLETLEVWFITGSQDLYGEETLRQAADHSKEIAAYFDQHNGIPVRVVFKPIVRNTEEIYQTILAANNTANCIGLITWMHTFSPAKMWIRGLQILNKPLLHLHTQYNRDIPWDSIDMDFMNLNQSAHGDREFGFIVSRMRLPRKVVTGHWQDPEVIASINVWCRAAAAWQDWQGAKFVRFGDNMRYVAVTEGDKVEAEIKFGFSVNTHGIGDLVKEIDQISDAAVQELLKEYEEQYIMSADVLEGGKYRSNVYDAAKIELGLRSFLEKGNYKGFTDTFEDLYGLSQLPGLAVQRLMAEGYAFAGEGDWKTPAMVRACKVMAMGYEGANAFMEDYTYHFDPANAMVLGSHMLEVDASLAASKPKLEVHPLGIGGKADPARLVFDAKGGPAFNASLVDMGDRFRLVVNTVEGVEVTNELPKLPVARVLWKPEPDMKTGCTAWIYAGGAHHTVYSQNLTKEYMEDFARIAKLELIVIDKSTQLDQFEKELRNSELYYKLQN</sequence>
<keyword evidence="11" id="KW-1185">Reference proteome</keyword>
<feature type="binding site" evidence="6">
    <location>
        <position position="449"/>
    </location>
    <ligand>
        <name>Mn(2+)</name>
        <dbReference type="ChEBI" id="CHEBI:29035"/>
    </ligand>
</feature>
<dbReference type="InterPro" id="IPR003762">
    <property type="entry name" value="Lara_isomerase"/>
</dbReference>
<keyword evidence="5 6" id="KW-0119">Carbohydrate metabolism</keyword>
<dbReference type="InterPro" id="IPR055390">
    <property type="entry name" value="AraA_central"/>
</dbReference>
<feature type="domain" description="L-arabinose isomerase C-terminal" evidence="8">
    <location>
        <begin position="329"/>
        <end position="471"/>
    </location>
</feature>
<dbReference type="Gene3D" id="3.40.50.10940">
    <property type="match status" value="1"/>
</dbReference>
<dbReference type="EC" id="5.3.1.4" evidence="6"/>
<dbReference type="RefSeq" id="WP_225551141.1">
    <property type="nucleotide sequence ID" value="NZ_JADEYP010000002.1"/>
</dbReference>
<comment type="similarity">
    <text evidence="6">Belongs to the arabinose isomerase family.</text>
</comment>
<comment type="catalytic activity">
    <reaction evidence="6">
        <text>beta-L-arabinopyranose = L-ribulose</text>
        <dbReference type="Rhea" id="RHEA:14821"/>
        <dbReference type="ChEBI" id="CHEBI:16880"/>
        <dbReference type="ChEBI" id="CHEBI:40886"/>
        <dbReference type="EC" id="5.3.1.4"/>
    </reaction>
</comment>
<dbReference type="NCBIfam" id="NF002795">
    <property type="entry name" value="PRK02929.1"/>
    <property type="match status" value="1"/>
</dbReference>
<evidence type="ECO:0000256" key="5">
    <source>
        <dbReference type="ARBA" id="ARBA00023277"/>
    </source>
</evidence>
<feature type="binding site" evidence="6">
    <location>
        <position position="306"/>
    </location>
    <ligand>
        <name>Mn(2+)</name>
        <dbReference type="ChEBI" id="CHEBI:29035"/>
    </ligand>
</feature>
<dbReference type="PANTHER" id="PTHR38464">
    <property type="entry name" value="L-ARABINOSE ISOMERASE"/>
    <property type="match status" value="1"/>
</dbReference>
<feature type="domain" description="L-arabinose isomerase N-terminal" evidence="7">
    <location>
        <begin position="8"/>
        <end position="174"/>
    </location>
</feature>
<keyword evidence="4 6" id="KW-0413">Isomerase</keyword>
<keyword evidence="1 6" id="KW-0479">Metal-binding</keyword>